<sequence length="154" mass="17257">MKLSESRGEAEKHRRQQHFEHELKKMISSLTYMGGAEKAGPSQYGEEENKEDDGIRVITLSGSNIGAIMKTDLDNNNNHGGDNHELDDFRSTFVNSNFQAVNNSIMMGAHYETNDPGVHLDISGDVETPPMKKTSSRESREKKGKTSTKSDRRE</sequence>
<reference evidence="2" key="1">
    <citation type="submission" date="2016-07" db="EMBL/GenBank/DDBJ databases">
        <title>De novo transcriptome assembly of four accessions of the metal hyperaccumulator plant Noccaea caerulescens.</title>
        <authorList>
            <person name="Blande D."/>
            <person name="Halimaa P."/>
            <person name="Tervahauta A.I."/>
            <person name="Aarts M.G."/>
            <person name="Karenlampi S.O."/>
        </authorList>
    </citation>
    <scope>NUCLEOTIDE SEQUENCE</scope>
</reference>
<dbReference type="PANTHER" id="PTHR33472:SF28">
    <property type="entry name" value="BROMO AND FHA DOMAIN-CONTAINING PROTEIN DDB_G0267958"/>
    <property type="match status" value="1"/>
</dbReference>
<evidence type="ECO:0000256" key="1">
    <source>
        <dbReference type="SAM" id="MobiDB-lite"/>
    </source>
</evidence>
<feature type="region of interest" description="Disordered" evidence="1">
    <location>
        <begin position="118"/>
        <end position="154"/>
    </location>
</feature>
<evidence type="ECO:0000313" key="2">
    <source>
        <dbReference type="EMBL" id="JAU18188.1"/>
    </source>
</evidence>
<name>A0A1J3DMY5_NOCCA</name>
<proteinExistence type="predicted"/>
<protein>
    <submittedName>
        <fullName evidence="2">Uncharacterized protein</fullName>
    </submittedName>
</protein>
<feature type="compositionally biased region" description="Basic and acidic residues" evidence="1">
    <location>
        <begin position="1"/>
        <end position="25"/>
    </location>
</feature>
<gene>
    <name evidence="2" type="ORF">GA_TR4424_c0_g1_i1_g.15098</name>
</gene>
<organism evidence="2">
    <name type="scientific">Noccaea caerulescens</name>
    <name type="common">Alpine penny-cress</name>
    <name type="synonym">Thlaspi caerulescens</name>
    <dbReference type="NCBI Taxonomy" id="107243"/>
    <lineage>
        <taxon>Eukaryota</taxon>
        <taxon>Viridiplantae</taxon>
        <taxon>Streptophyta</taxon>
        <taxon>Embryophyta</taxon>
        <taxon>Tracheophyta</taxon>
        <taxon>Spermatophyta</taxon>
        <taxon>Magnoliopsida</taxon>
        <taxon>eudicotyledons</taxon>
        <taxon>Gunneridae</taxon>
        <taxon>Pentapetalae</taxon>
        <taxon>rosids</taxon>
        <taxon>malvids</taxon>
        <taxon>Brassicales</taxon>
        <taxon>Brassicaceae</taxon>
        <taxon>Coluteocarpeae</taxon>
        <taxon>Noccaea</taxon>
    </lineage>
</organism>
<dbReference type="EMBL" id="GEVI01014132">
    <property type="protein sequence ID" value="JAU18188.1"/>
    <property type="molecule type" value="Transcribed_RNA"/>
</dbReference>
<feature type="region of interest" description="Disordered" evidence="1">
    <location>
        <begin position="1"/>
        <end position="54"/>
    </location>
</feature>
<dbReference type="PANTHER" id="PTHR33472">
    <property type="entry name" value="OS01G0106600 PROTEIN"/>
    <property type="match status" value="1"/>
</dbReference>
<dbReference type="AlphaFoldDB" id="A0A1J3DMY5"/>
<accession>A0A1J3DMY5</accession>